<dbReference type="Pfam" id="PF05988">
    <property type="entry name" value="DUF899"/>
    <property type="match status" value="1"/>
</dbReference>
<accession>A0A5K7X4J3</accession>
<dbReference type="SUPFAM" id="SSF52833">
    <property type="entry name" value="Thioredoxin-like"/>
    <property type="match status" value="1"/>
</dbReference>
<dbReference type="KEGG" id="lpav:PLANPX_1090"/>
<name>A0A5K7X4J3_9BACT</name>
<reference evidence="2" key="1">
    <citation type="submission" date="2019-10" db="EMBL/GenBank/DDBJ databases">
        <title>Lacipirellula parvula gen. nov., sp. nov., representing a lineage of planctomycetes widespread in freshwater anoxic habitats, and description of the family Lacipirellulaceae.</title>
        <authorList>
            <person name="Dedysh S.N."/>
            <person name="Kulichevskaya I.S."/>
            <person name="Beletsky A.V."/>
            <person name="Rakitin A.L."/>
            <person name="Mardanov A.V."/>
            <person name="Ivanova A.A."/>
            <person name="Saltykova V.X."/>
            <person name="Rijpstra W.I.C."/>
            <person name="Sinninghe Damste J.S."/>
            <person name="Ravin N.V."/>
        </authorList>
    </citation>
    <scope>NUCLEOTIDE SEQUENCE [LARGE SCALE GENOMIC DNA]</scope>
    <source>
        <strain evidence="2">PX69</strain>
    </source>
</reference>
<evidence type="ECO:0000313" key="2">
    <source>
        <dbReference type="Proteomes" id="UP000326837"/>
    </source>
</evidence>
<sequence length="256" mass="29047">MPAHAVVSSAEWLAARKALLAEEKAFTRQRDELNRRRLELPWERVEKTYLFNGPAGQESLGDLFAGRRQLLIYHFMLGPGWAEGCPSCSYISDHFSGMMPHLNARDITLGAVSRAPWPEIEAFQRRMGWKFHWVSSAGSDFNFDYHVSFQPEEIKQGDLTYNYAEMGGTPTEELPGISAFFRDPDGSIYHAYSSYARGLDMLVGAYNYLDIAPLGRNEEGLAHSMSWVRHHDRYEHNYLVDPLAAYAPPKGSCCCK</sequence>
<evidence type="ECO:0008006" key="3">
    <source>
        <dbReference type="Google" id="ProtNLM"/>
    </source>
</evidence>
<dbReference type="EMBL" id="AP021861">
    <property type="protein sequence ID" value="BBO31478.1"/>
    <property type="molecule type" value="Genomic_DNA"/>
</dbReference>
<dbReference type="InterPro" id="IPR010296">
    <property type="entry name" value="DUF899_thioredox"/>
</dbReference>
<dbReference type="Proteomes" id="UP000326837">
    <property type="component" value="Chromosome"/>
</dbReference>
<evidence type="ECO:0000313" key="1">
    <source>
        <dbReference type="EMBL" id="BBO31478.1"/>
    </source>
</evidence>
<dbReference type="Gene3D" id="3.40.30.10">
    <property type="entry name" value="Glutaredoxin"/>
    <property type="match status" value="1"/>
</dbReference>
<proteinExistence type="predicted"/>
<dbReference type="RefSeq" id="WP_198421846.1">
    <property type="nucleotide sequence ID" value="NZ_AP021861.1"/>
</dbReference>
<dbReference type="InterPro" id="IPR036249">
    <property type="entry name" value="Thioredoxin-like_sf"/>
</dbReference>
<keyword evidence="2" id="KW-1185">Reference proteome</keyword>
<protein>
    <recommendedName>
        <fullName evidence="3">Thioredoxin domain-containing protein</fullName>
    </recommendedName>
</protein>
<organism evidence="1 2">
    <name type="scientific">Lacipirellula parvula</name>
    <dbReference type="NCBI Taxonomy" id="2650471"/>
    <lineage>
        <taxon>Bacteria</taxon>
        <taxon>Pseudomonadati</taxon>
        <taxon>Planctomycetota</taxon>
        <taxon>Planctomycetia</taxon>
        <taxon>Pirellulales</taxon>
        <taxon>Lacipirellulaceae</taxon>
        <taxon>Lacipirellula</taxon>
    </lineage>
</organism>
<gene>
    <name evidence="1" type="ORF">PLANPX_1090</name>
</gene>
<dbReference type="AlphaFoldDB" id="A0A5K7X4J3"/>